<keyword evidence="2" id="KW-1185">Reference proteome</keyword>
<sequence length="96" mass="11020">MIAFDINITTSSKCRFIGDYIVDGAPTCIRPAWKSGILNVEPAVCCVKRLTLPWWGCENTVALKVQRSWEIETERERMRGSRTHVRNIPVTGQRER</sequence>
<evidence type="ECO:0000313" key="1">
    <source>
        <dbReference type="EMBL" id="GBP33800.1"/>
    </source>
</evidence>
<proteinExistence type="predicted"/>
<name>A0A4C1V5L2_EUMVA</name>
<evidence type="ECO:0000313" key="2">
    <source>
        <dbReference type="Proteomes" id="UP000299102"/>
    </source>
</evidence>
<dbReference type="EMBL" id="BGZK01000279">
    <property type="protein sequence ID" value="GBP33800.1"/>
    <property type="molecule type" value="Genomic_DNA"/>
</dbReference>
<reference evidence="1 2" key="1">
    <citation type="journal article" date="2019" name="Commun. Biol.">
        <title>The bagworm genome reveals a unique fibroin gene that provides high tensile strength.</title>
        <authorList>
            <person name="Kono N."/>
            <person name="Nakamura H."/>
            <person name="Ohtoshi R."/>
            <person name="Tomita M."/>
            <person name="Numata K."/>
            <person name="Arakawa K."/>
        </authorList>
    </citation>
    <scope>NUCLEOTIDE SEQUENCE [LARGE SCALE GENOMIC DNA]</scope>
</reference>
<comment type="caution">
    <text evidence="1">The sequence shown here is derived from an EMBL/GenBank/DDBJ whole genome shotgun (WGS) entry which is preliminary data.</text>
</comment>
<accession>A0A4C1V5L2</accession>
<dbReference type="AlphaFoldDB" id="A0A4C1V5L2"/>
<dbReference type="Proteomes" id="UP000299102">
    <property type="component" value="Unassembled WGS sequence"/>
</dbReference>
<protein>
    <submittedName>
        <fullName evidence="1">Uncharacterized protein</fullName>
    </submittedName>
</protein>
<organism evidence="1 2">
    <name type="scientific">Eumeta variegata</name>
    <name type="common">Bagworm moth</name>
    <name type="synonym">Eumeta japonica</name>
    <dbReference type="NCBI Taxonomy" id="151549"/>
    <lineage>
        <taxon>Eukaryota</taxon>
        <taxon>Metazoa</taxon>
        <taxon>Ecdysozoa</taxon>
        <taxon>Arthropoda</taxon>
        <taxon>Hexapoda</taxon>
        <taxon>Insecta</taxon>
        <taxon>Pterygota</taxon>
        <taxon>Neoptera</taxon>
        <taxon>Endopterygota</taxon>
        <taxon>Lepidoptera</taxon>
        <taxon>Glossata</taxon>
        <taxon>Ditrysia</taxon>
        <taxon>Tineoidea</taxon>
        <taxon>Psychidae</taxon>
        <taxon>Oiketicinae</taxon>
        <taxon>Eumeta</taxon>
    </lineage>
</organism>
<gene>
    <name evidence="1" type="ORF">EVAR_25401_1</name>
</gene>